<feature type="domain" description="Hint" evidence="1">
    <location>
        <begin position="158"/>
        <end position="274"/>
    </location>
</feature>
<dbReference type="SUPFAM" id="SSF51294">
    <property type="entry name" value="Hedgehog/intein (Hint) domain"/>
    <property type="match status" value="1"/>
</dbReference>
<protein>
    <submittedName>
        <fullName evidence="2">Hint domain-containing protein</fullName>
    </submittedName>
</protein>
<dbReference type="InterPro" id="IPR003587">
    <property type="entry name" value="Hint_dom_N"/>
</dbReference>
<keyword evidence="3" id="KW-1185">Reference proteome</keyword>
<dbReference type="GO" id="GO:0016539">
    <property type="term" value="P:intein-mediated protein splicing"/>
    <property type="evidence" value="ECO:0007669"/>
    <property type="project" value="InterPro"/>
</dbReference>
<comment type="caution">
    <text evidence="2">The sequence shown here is derived from an EMBL/GenBank/DDBJ whole genome shotgun (WGS) entry which is preliminary data.</text>
</comment>
<dbReference type="AlphaFoldDB" id="A0A3S3MNA4"/>
<evidence type="ECO:0000313" key="2">
    <source>
        <dbReference type="EMBL" id="RWR49497.1"/>
    </source>
</evidence>
<organism evidence="2 3">
    <name type="scientific">Paenirhodobacter huangdaonensis</name>
    <dbReference type="NCBI Taxonomy" id="2501515"/>
    <lineage>
        <taxon>Bacteria</taxon>
        <taxon>Pseudomonadati</taxon>
        <taxon>Pseudomonadota</taxon>
        <taxon>Alphaproteobacteria</taxon>
        <taxon>Rhodobacterales</taxon>
        <taxon>Rhodobacter group</taxon>
        <taxon>Paenirhodobacter</taxon>
    </lineage>
</organism>
<evidence type="ECO:0000259" key="1">
    <source>
        <dbReference type="SMART" id="SM00306"/>
    </source>
</evidence>
<sequence length="361" mass="38254">MPLDIVRGAQMSFDMSGTAIQRVSGLIQIDFSIGNEYQVNYPLNLGSLMTQTGTLTADDQNGNGGISAGETIDHNNTDILFFDTIPDLSNATVLGVGYMGGIVSGLVVRYPVILVASGSSQYLIYPEGPPDLLTQVTGTLNTTLHFYANAQYYPGGGVPCFAGGTRIRTRRGEIAVEALRVGDSVLTVDDGYQPIRWIGSRHLSSGDLAMSPQLRPIRIRSGALGAGVPEVDLVVSPQHRVLVQAAVAERMLGEAEVLVAAKHLLALDGVEVAGAMAGITYWHILFDGHQLVFSAGAVTESLYTGSEALKSVSTAARDEIFALFPQLLAGVRPSPARPLVPGRLAARLAERISLNGKALVR</sequence>
<reference evidence="2" key="2">
    <citation type="submission" date="2019-01" db="EMBL/GenBank/DDBJ databases">
        <authorList>
            <person name="Li Y."/>
        </authorList>
    </citation>
    <scope>NUCLEOTIDE SEQUENCE [LARGE SCALE GENOMIC DNA]</scope>
    <source>
        <strain evidence="2">CGMCC 1.12963</strain>
    </source>
</reference>
<reference evidence="2" key="1">
    <citation type="submission" date="2019-01" db="EMBL/GenBank/DDBJ databases">
        <title>Sinorhodobacter populi sp. nov. isolated from the symptomatic bark tissue of Populus euramericana canker.</title>
        <authorList>
            <person name="Xu G."/>
        </authorList>
    </citation>
    <scope>NUCLEOTIDE SEQUENCE [LARGE SCALE GENOMIC DNA]</scope>
    <source>
        <strain evidence="2">CGMCC 1.12963</strain>
    </source>
</reference>
<name>A0A3S3MNA4_9RHOB</name>
<dbReference type="InterPro" id="IPR006141">
    <property type="entry name" value="Intein_N"/>
</dbReference>
<gene>
    <name evidence="2" type="ORF">EOW66_16625</name>
</gene>
<dbReference type="Proteomes" id="UP000288071">
    <property type="component" value="Unassembled WGS sequence"/>
</dbReference>
<dbReference type="Gene3D" id="2.170.16.10">
    <property type="entry name" value="Hedgehog/Intein (Hint) domain"/>
    <property type="match status" value="1"/>
</dbReference>
<dbReference type="InterPro" id="IPR036844">
    <property type="entry name" value="Hint_dom_sf"/>
</dbReference>
<dbReference type="InterPro" id="IPR028992">
    <property type="entry name" value="Hedgehog/Intein_dom"/>
</dbReference>
<dbReference type="SMART" id="SM00306">
    <property type="entry name" value="HintN"/>
    <property type="match status" value="1"/>
</dbReference>
<evidence type="ECO:0000313" key="3">
    <source>
        <dbReference type="Proteomes" id="UP000288071"/>
    </source>
</evidence>
<dbReference type="PROSITE" id="PS50817">
    <property type="entry name" value="INTEIN_N_TER"/>
    <property type="match status" value="1"/>
</dbReference>
<proteinExistence type="predicted"/>
<dbReference type="Pfam" id="PF13403">
    <property type="entry name" value="Hint_2"/>
    <property type="match status" value="1"/>
</dbReference>
<accession>A0A3S3MNA4</accession>
<dbReference type="EMBL" id="SAVA01000011">
    <property type="protein sequence ID" value="RWR49497.1"/>
    <property type="molecule type" value="Genomic_DNA"/>
</dbReference>